<reference evidence="1" key="1">
    <citation type="submission" date="2022-11" db="EMBL/GenBank/DDBJ databases">
        <authorList>
            <person name="Morgan W.R."/>
            <person name="Tartar A."/>
        </authorList>
    </citation>
    <scope>NUCLEOTIDE SEQUENCE</scope>
    <source>
        <strain evidence="1">ARSEF 373</strain>
    </source>
</reference>
<accession>A0AAV2YHU6</accession>
<name>A0AAV2YHU6_9STRA</name>
<comment type="caution">
    <text evidence="1">The sequence shown here is derived from an EMBL/GenBank/DDBJ whole genome shotgun (WGS) entry which is preliminary data.</text>
</comment>
<reference evidence="1" key="2">
    <citation type="journal article" date="2023" name="Microbiol Resour">
        <title>Decontamination and Annotation of the Draft Genome Sequence of the Oomycete Lagenidium giganteum ARSEF 373.</title>
        <authorList>
            <person name="Morgan W.R."/>
            <person name="Tartar A."/>
        </authorList>
    </citation>
    <scope>NUCLEOTIDE SEQUENCE</scope>
    <source>
        <strain evidence="1">ARSEF 373</strain>
    </source>
</reference>
<dbReference type="AlphaFoldDB" id="A0AAV2YHU6"/>
<sequence>MKTSLSSVAVCSKTWVSQSSFSLSSLQLTRSTTMIHWRTRNLNELPTSRKQSRQWRHVL</sequence>
<gene>
    <name evidence="1" type="ORF">N0F65_011723</name>
</gene>
<organism evidence="1 2">
    <name type="scientific">Lagenidium giganteum</name>
    <dbReference type="NCBI Taxonomy" id="4803"/>
    <lineage>
        <taxon>Eukaryota</taxon>
        <taxon>Sar</taxon>
        <taxon>Stramenopiles</taxon>
        <taxon>Oomycota</taxon>
        <taxon>Peronosporomycetes</taxon>
        <taxon>Pythiales</taxon>
        <taxon>Pythiaceae</taxon>
    </lineage>
</organism>
<keyword evidence="2" id="KW-1185">Reference proteome</keyword>
<proteinExistence type="predicted"/>
<evidence type="ECO:0000313" key="2">
    <source>
        <dbReference type="Proteomes" id="UP001146120"/>
    </source>
</evidence>
<dbReference type="EMBL" id="DAKRPA010000370">
    <property type="protein sequence ID" value="DAZ92889.1"/>
    <property type="molecule type" value="Genomic_DNA"/>
</dbReference>
<dbReference type="Proteomes" id="UP001146120">
    <property type="component" value="Unassembled WGS sequence"/>
</dbReference>
<protein>
    <submittedName>
        <fullName evidence="1">Uncharacterized protein</fullName>
    </submittedName>
</protein>
<evidence type="ECO:0000313" key="1">
    <source>
        <dbReference type="EMBL" id="DAZ92889.1"/>
    </source>
</evidence>